<protein>
    <submittedName>
        <fullName evidence="3">Uncharacterized protein</fullName>
    </submittedName>
</protein>
<reference evidence="3 4" key="1">
    <citation type="submission" date="2020-04" db="EMBL/GenBank/DDBJ databases">
        <title>Luteolibacter sp. G-1-1-1 isolated from soil.</title>
        <authorList>
            <person name="Dahal R.H."/>
        </authorList>
    </citation>
    <scope>NUCLEOTIDE SEQUENCE [LARGE SCALE GENOMIC DNA]</scope>
    <source>
        <strain evidence="3 4">G-1-1-1</strain>
    </source>
</reference>
<dbReference type="EMBL" id="CP051774">
    <property type="protein sequence ID" value="QJE97722.1"/>
    <property type="molecule type" value="Genomic_DNA"/>
</dbReference>
<accession>A0A858RLL7</accession>
<dbReference type="Proteomes" id="UP000501812">
    <property type="component" value="Chromosome"/>
</dbReference>
<dbReference type="RefSeq" id="WP_169456148.1">
    <property type="nucleotide sequence ID" value="NZ_CP051774.1"/>
</dbReference>
<feature type="compositionally biased region" description="Acidic residues" evidence="1">
    <location>
        <begin position="7"/>
        <end position="22"/>
    </location>
</feature>
<proteinExistence type="predicted"/>
<sequence>MRSSPDEIGELDHDEFADEPEETATLKVIPESEISPADPAPAPTPNPVPAPATTPAVVKAKADPAPAPVPVVENAAPATLETSPKSSNEPRHNRPPTAAKTQDTPWTRPSRRDIMSLGAFSFVLLLVAIWVISRFFTQLHFQSKLVDMPDFPVSGQHASVATAETYWREPVREGPSRDVAKREVVMIPVLDLSLDPGKSPQGALRIIFRNHEGMPIGDPITRSFNGGRFDASGSEKISFPSTNGFTDKGVFNGYRTRTGRPWMADVMEGPSVDAPAGSFKLLVQIPVLPQPR</sequence>
<feature type="transmembrane region" description="Helical" evidence="2">
    <location>
        <begin position="114"/>
        <end position="136"/>
    </location>
</feature>
<evidence type="ECO:0000313" key="3">
    <source>
        <dbReference type="EMBL" id="QJE97722.1"/>
    </source>
</evidence>
<keyword evidence="2" id="KW-0812">Transmembrane</keyword>
<evidence type="ECO:0000313" key="4">
    <source>
        <dbReference type="Proteomes" id="UP000501812"/>
    </source>
</evidence>
<feature type="compositionally biased region" description="Pro residues" evidence="1">
    <location>
        <begin position="38"/>
        <end position="52"/>
    </location>
</feature>
<feature type="region of interest" description="Disordered" evidence="1">
    <location>
        <begin position="1"/>
        <end position="109"/>
    </location>
</feature>
<dbReference type="KEGG" id="luo:HHL09_18685"/>
<keyword evidence="2" id="KW-0472">Membrane</keyword>
<evidence type="ECO:0000256" key="1">
    <source>
        <dbReference type="SAM" id="MobiDB-lite"/>
    </source>
</evidence>
<organism evidence="3 4">
    <name type="scientific">Luteolibacter luteus</name>
    <dbReference type="NCBI Taxonomy" id="2728835"/>
    <lineage>
        <taxon>Bacteria</taxon>
        <taxon>Pseudomonadati</taxon>
        <taxon>Verrucomicrobiota</taxon>
        <taxon>Verrucomicrobiia</taxon>
        <taxon>Verrucomicrobiales</taxon>
        <taxon>Verrucomicrobiaceae</taxon>
        <taxon>Luteolibacter</taxon>
    </lineage>
</organism>
<dbReference type="AlphaFoldDB" id="A0A858RLL7"/>
<evidence type="ECO:0000256" key="2">
    <source>
        <dbReference type="SAM" id="Phobius"/>
    </source>
</evidence>
<gene>
    <name evidence="3" type="ORF">HHL09_18685</name>
</gene>
<name>A0A858RLL7_9BACT</name>
<keyword evidence="2" id="KW-1133">Transmembrane helix</keyword>
<keyword evidence="4" id="KW-1185">Reference proteome</keyword>